<accession>A0ABX4BV19</accession>
<gene>
    <name evidence="2" type="ORF">B0A65_04940</name>
</gene>
<protein>
    <submittedName>
        <fullName evidence="2">Uncharacterized protein</fullName>
    </submittedName>
</protein>
<dbReference type="Proteomes" id="UP000198382">
    <property type="component" value="Unassembled WGS sequence"/>
</dbReference>
<evidence type="ECO:0000256" key="1">
    <source>
        <dbReference type="SAM" id="Phobius"/>
    </source>
</evidence>
<evidence type="ECO:0000313" key="2">
    <source>
        <dbReference type="EMBL" id="OXA81093.1"/>
    </source>
</evidence>
<reference evidence="2 3" key="1">
    <citation type="submission" date="2016-11" db="EMBL/GenBank/DDBJ databases">
        <title>Whole genomes of Flavobacteriaceae.</title>
        <authorList>
            <person name="Stine C."/>
            <person name="Li C."/>
            <person name="Tadesse D."/>
        </authorList>
    </citation>
    <scope>NUCLEOTIDE SEQUENCE [LARGE SCALE GENOMIC DNA]</scope>
    <source>
        <strain evidence="2 3">DSM 15937</strain>
    </source>
</reference>
<keyword evidence="1" id="KW-1133">Transmembrane helix</keyword>
<dbReference type="EMBL" id="MUGV01000009">
    <property type="protein sequence ID" value="OXA81093.1"/>
    <property type="molecule type" value="Genomic_DNA"/>
</dbReference>
<keyword evidence="1" id="KW-0472">Membrane</keyword>
<sequence>MRENTKLFTSIWFIFGLVTLLLNDFVLKEVYGNWLTGKLSDFAGLFIFPLFWTTLFPKYKKKIFILTVIAFVLWKSSYSQILINTWNNIGLWNINRTVDYSDIFALLILPLAYHIEALKEKLFTIRITPFIPLTICIYAFIATVRPTSNTGFDDNTAVYHIKHYSREDFMSELKNLGLDVTSSDYHNTKYYDEHTEINNLNDSIGNLVIMVGDFNKSNQTVEVSLAGWTYTKNPNRMLDDEELENERAYVKSIFEQKVVSKISK</sequence>
<proteinExistence type="predicted"/>
<evidence type="ECO:0000313" key="3">
    <source>
        <dbReference type="Proteomes" id="UP000198382"/>
    </source>
</evidence>
<feature type="transmembrane region" description="Helical" evidence="1">
    <location>
        <begin position="63"/>
        <end position="86"/>
    </location>
</feature>
<feature type="transmembrane region" description="Helical" evidence="1">
    <location>
        <begin position="122"/>
        <end position="141"/>
    </location>
</feature>
<feature type="transmembrane region" description="Helical" evidence="1">
    <location>
        <begin position="39"/>
        <end position="56"/>
    </location>
</feature>
<comment type="caution">
    <text evidence="2">The sequence shown here is derived from an EMBL/GenBank/DDBJ whole genome shotgun (WGS) entry which is preliminary data.</text>
</comment>
<keyword evidence="1" id="KW-0812">Transmembrane</keyword>
<keyword evidence="3" id="KW-1185">Reference proteome</keyword>
<organism evidence="2 3">
    <name type="scientific">Flavobacterium frigidimaris</name>
    <dbReference type="NCBI Taxonomy" id="262320"/>
    <lineage>
        <taxon>Bacteria</taxon>
        <taxon>Pseudomonadati</taxon>
        <taxon>Bacteroidota</taxon>
        <taxon>Flavobacteriia</taxon>
        <taxon>Flavobacteriales</taxon>
        <taxon>Flavobacteriaceae</taxon>
        <taxon>Flavobacterium</taxon>
    </lineage>
</organism>
<feature type="transmembrane region" description="Helical" evidence="1">
    <location>
        <begin position="7"/>
        <end position="27"/>
    </location>
</feature>
<name>A0ABX4BV19_FLAFR</name>
<dbReference type="RefSeq" id="WP_074662228.1">
    <property type="nucleotide sequence ID" value="NZ_MUGV01000009.1"/>
</dbReference>
<feature type="transmembrane region" description="Helical" evidence="1">
    <location>
        <begin position="98"/>
        <end position="115"/>
    </location>
</feature>